<keyword evidence="3" id="KW-1185">Reference proteome</keyword>
<proteinExistence type="predicted"/>
<dbReference type="PRINTS" id="PR01217">
    <property type="entry name" value="PRICHEXTENSN"/>
</dbReference>
<feature type="chain" id="PRO_5006454578" description="DUF4794 domain-containing protein" evidence="1">
    <location>
        <begin position="20"/>
        <end position="207"/>
    </location>
</feature>
<dbReference type="InParanoid" id="B3M8N2"/>
<dbReference type="OrthoDB" id="8069411at2759"/>
<evidence type="ECO:0000313" key="3">
    <source>
        <dbReference type="Proteomes" id="UP000007801"/>
    </source>
</evidence>
<dbReference type="STRING" id="7217.B3M8N2"/>
<dbReference type="EMBL" id="CH902618">
    <property type="protein sequence ID" value="EDV40006.2"/>
    <property type="molecule type" value="Genomic_DNA"/>
</dbReference>
<dbReference type="eggNOG" id="ENOG502T8HX">
    <property type="taxonomic scope" value="Eukaryota"/>
</dbReference>
<feature type="signal peptide" evidence="1">
    <location>
        <begin position="1"/>
        <end position="19"/>
    </location>
</feature>
<organism evidence="2 3">
    <name type="scientific">Drosophila ananassae</name>
    <name type="common">Fruit fly</name>
    <dbReference type="NCBI Taxonomy" id="7217"/>
    <lineage>
        <taxon>Eukaryota</taxon>
        <taxon>Metazoa</taxon>
        <taxon>Ecdysozoa</taxon>
        <taxon>Arthropoda</taxon>
        <taxon>Hexapoda</taxon>
        <taxon>Insecta</taxon>
        <taxon>Pterygota</taxon>
        <taxon>Neoptera</taxon>
        <taxon>Endopterygota</taxon>
        <taxon>Diptera</taxon>
        <taxon>Brachycera</taxon>
        <taxon>Muscomorpha</taxon>
        <taxon>Ephydroidea</taxon>
        <taxon>Drosophilidae</taxon>
        <taxon>Drosophila</taxon>
        <taxon>Sophophora</taxon>
    </lineage>
</organism>
<evidence type="ECO:0000313" key="2">
    <source>
        <dbReference type="EMBL" id="EDV40006.2"/>
    </source>
</evidence>
<dbReference type="HOGENOM" id="CLU_1295605_0_0_1"/>
<gene>
    <name evidence="2" type="primary">Dana\GF10303</name>
    <name evidence="2" type="synonym">dana_GLEANR_10260</name>
    <name evidence="2" type="ORF">GF10303</name>
</gene>
<reference evidence="2 3" key="1">
    <citation type="journal article" date="2007" name="Nature">
        <title>Evolution of genes and genomes on the Drosophila phylogeny.</title>
        <authorList>
            <consortium name="Drosophila 12 Genomes Consortium"/>
            <person name="Clark A.G."/>
            <person name="Eisen M.B."/>
            <person name="Smith D.R."/>
            <person name="Bergman C.M."/>
            <person name="Oliver B."/>
            <person name="Markow T.A."/>
            <person name="Kaufman T.C."/>
            <person name="Kellis M."/>
            <person name="Gelbart W."/>
            <person name="Iyer V.N."/>
            <person name="Pollard D.A."/>
            <person name="Sackton T.B."/>
            <person name="Larracuente A.M."/>
            <person name="Singh N.D."/>
            <person name="Abad J.P."/>
            <person name="Abt D.N."/>
            <person name="Adryan B."/>
            <person name="Aguade M."/>
            <person name="Akashi H."/>
            <person name="Anderson W.W."/>
            <person name="Aquadro C.F."/>
            <person name="Ardell D.H."/>
            <person name="Arguello R."/>
            <person name="Artieri C.G."/>
            <person name="Barbash D.A."/>
            <person name="Barker D."/>
            <person name="Barsanti P."/>
            <person name="Batterham P."/>
            <person name="Batzoglou S."/>
            <person name="Begun D."/>
            <person name="Bhutkar A."/>
            <person name="Blanco E."/>
            <person name="Bosak S.A."/>
            <person name="Bradley R.K."/>
            <person name="Brand A.D."/>
            <person name="Brent M.R."/>
            <person name="Brooks A.N."/>
            <person name="Brown R.H."/>
            <person name="Butlin R.K."/>
            <person name="Caggese C."/>
            <person name="Calvi B.R."/>
            <person name="Bernardo de Carvalho A."/>
            <person name="Caspi A."/>
            <person name="Castrezana S."/>
            <person name="Celniker S.E."/>
            <person name="Chang J.L."/>
            <person name="Chapple C."/>
            <person name="Chatterji S."/>
            <person name="Chinwalla A."/>
            <person name="Civetta A."/>
            <person name="Clifton S.W."/>
            <person name="Comeron J.M."/>
            <person name="Costello J.C."/>
            <person name="Coyne J.A."/>
            <person name="Daub J."/>
            <person name="David R.G."/>
            <person name="Delcher A.L."/>
            <person name="Delehaunty K."/>
            <person name="Do C.B."/>
            <person name="Ebling H."/>
            <person name="Edwards K."/>
            <person name="Eickbush T."/>
            <person name="Evans J.D."/>
            <person name="Filipski A."/>
            <person name="Findeiss S."/>
            <person name="Freyhult E."/>
            <person name="Fulton L."/>
            <person name="Fulton R."/>
            <person name="Garcia A.C."/>
            <person name="Gardiner A."/>
            <person name="Garfield D.A."/>
            <person name="Garvin B.E."/>
            <person name="Gibson G."/>
            <person name="Gilbert D."/>
            <person name="Gnerre S."/>
            <person name="Godfrey J."/>
            <person name="Good R."/>
            <person name="Gotea V."/>
            <person name="Gravely B."/>
            <person name="Greenberg A.J."/>
            <person name="Griffiths-Jones S."/>
            <person name="Gross S."/>
            <person name="Guigo R."/>
            <person name="Gustafson E.A."/>
            <person name="Haerty W."/>
            <person name="Hahn M.W."/>
            <person name="Halligan D.L."/>
            <person name="Halpern A.L."/>
            <person name="Halter G.M."/>
            <person name="Han M.V."/>
            <person name="Heger A."/>
            <person name="Hillier L."/>
            <person name="Hinrichs A.S."/>
            <person name="Holmes I."/>
            <person name="Hoskins R.A."/>
            <person name="Hubisz M.J."/>
            <person name="Hultmark D."/>
            <person name="Huntley M.A."/>
            <person name="Jaffe D.B."/>
            <person name="Jagadeeshan S."/>
            <person name="Jeck W.R."/>
            <person name="Johnson J."/>
            <person name="Jones C.D."/>
            <person name="Jordan W.C."/>
            <person name="Karpen G.H."/>
            <person name="Kataoka E."/>
            <person name="Keightley P.D."/>
            <person name="Kheradpour P."/>
            <person name="Kirkness E.F."/>
            <person name="Koerich L.B."/>
            <person name="Kristiansen K."/>
            <person name="Kudrna D."/>
            <person name="Kulathinal R.J."/>
            <person name="Kumar S."/>
            <person name="Kwok R."/>
            <person name="Lander E."/>
            <person name="Langley C.H."/>
            <person name="Lapoint R."/>
            <person name="Lazzaro B.P."/>
            <person name="Lee S.J."/>
            <person name="Levesque L."/>
            <person name="Li R."/>
            <person name="Lin C.F."/>
            <person name="Lin M.F."/>
            <person name="Lindblad-Toh K."/>
            <person name="Llopart A."/>
            <person name="Long M."/>
            <person name="Low L."/>
            <person name="Lozovsky E."/>
            <person name="Lu J."/>
            <person name="Luo M."/>
            <person name="Machado C.A."/>
            <person name="Makalowski W."/>
            <person name="Marzo M."/>
            <person name="Matsuda M."/>
            <person name="Matzkin L."/>
            <person name="McAllister B."/>
            <person name="McBride C.S."/>
            <person name="McKernan B."/>
            <person name="McKernan K."/>
            <person name="Mendez-Lago M."/>
            <person name="Minx P."/>
            <person name="Mollenhauer M.U."/>
            <person name="Montooth K."/>
            <person name="Mount S.M."/>
            <person name="Mu X."/>
            <person name="Myers E."/>
            <person name="Negre B."/>
            <person name="Newfeld S."/>
            <person name="Nielsen R."/>
            <person name="Noor M.A."/>
            <person name="O'Grady P."/>
            <person name="Pachter L."/>
            <person name="Papaceit M."/>
            <person name="Parisi M.J."/>
            <person name="Parisi M."/>
            <person name="Parts L."/>
            <person name="Pedersen J.S."/>
            <person name="Pesole G."/>
            <person name="Phillippy A.M."/>
            <person name="Ponting C.P."/>
            <person name="Pop M."/>
            <person name="Porcelli D."/>
            <person name="Powell J.R."/>
            <person name="Prohaska S."/>
            <person name="Pruitt K."/>
            <person name="Puig M."/>
            <person name="Quesneville H."/>
            <person name="Ram K.R."/>
            <person name="Rand D."/>
            <person name="Rasmussen M.D."/>
            <person name="Reed L.K."/>
            <person name="Reenan R."/>
            <person name="Reily A."/>
            <person name="Remington K.A."/>
            <person name="Rieger T.T."/>
            <person name="Ritchie M.G."/>
            <person name="Robin C."/>
            <person name="Rogers Y.H."/>
            <person name="Rohde C."/>
            <person name="Rozas J."/>
            <person name="Rubenfield M.J."/>
            <person name="Ruiz A."/>
            <person name="Russo S."/>
            <person name="Salzberg S.L."/>
            <person name="Sanchez-Gracia A."/>
            <person name="Saranga D.J."/>
            <person name="Sato H."/>
            <person name="Schaeffer S.W."/>
            <person name="Schatz M.C."/>
            <person name="Schlenke T."/>
            <person name="Schwartz R."/>
            <person name="Segarra C."/>
            <person name="Singh R.S."/>
            <person name="Sirot L."/>
            <person name="Sirota M."/>
            <person name="Sisneros N.B."/>
            <person name="Smith C.D."/>
            <person name="Smith T.F."/>
            <person name="Spieth J."/>
            <person name="Stage D.E."/>
            <person name="Stark A."/>
            <person name="Stephan W."/>
            <person name="Strausberg R.L."/>
            <person name="Strempel S."/>
            <person name="Sturgill D."/>
            <person name="Sutton G."/>
            <person name="Sutton G.G."/>
            <person name="Tao W."/>
            <person name="Teichmann S."/>
            <person name="Tobari Y.N."/>
            <person name="Tomimura Y."/>
            <person name="Tsolas J.M."/>
            <person name="Valente V.L."/>
            <person name="Venter E."/>
            <person name="Venter J.C."/>
            <person name="Vicario S."/>
            <person name="Vieira F.G."/>
            <person name="Vilella A.J."/>
            <person name="Villasante A."/>
            <person name="Walenz B."/>
            <person name="Wang J."/>
            <person name="Wasserman M."/>
            <person name="Watts T."/>
            <person name="Wilson D."/>
            <person name="Wilson R.K."/>
            <person name="Wing R.A."/>
            <person name="Wolfner M.F."/>
            <person name="Wong A."/>
            <person name="Wong G.K."/>
            <person name="Wu C.I."/>
            <person name="Wu G."/>
            <person name="Yamamoto D."/>
            <person name="Yang H.P."/>
            <person name="Yang S.P."/>
            <person name="Yorke J.A."/>
            <person name="Yoshida K."/>
            <person name="Zdobnov E."/>
            <person name="Zhang P."/>
            <person name="Zhang Y."/>
            <person name="Zimin A.V."/>
            <person name="Baldwin J."/>
            <person name="Abdouelleil A."/>
            <person name="Abdulkadir J."/>
            <person name="Abebe A."/>
            <person name="Abera B."/>
            <person name="Abreu J."/>
            <person name="Acer S.C."/>
            <person name="Aftuck L."/>
            <person name="Alexander A."/>
            <person name="An P."/>
            <person name="Anderson E."/>
            <person name="Anderson S."/>
            <person name="Arachi H."/>
            <person name="Azer M."/>
            <person name="Bachantsang P."/>
            <person name="Barry A."/>
            <person name="Bayul T."/>
            <person name="Berlin A."/>
            <person name="Bessette D."/>
            <person name="Bloom T."/>
            <person name="Blye J."/>
            <person name="Boguslavskiy L."/>
            <person name="Bonnet C."/>
            <person name="Boukhgalter B."/>
            <person name="Bourzgui I."/>
            <person name="Brown A."/>
            <person name="Cahill P."/>
            <person name="Channer S."/>
            <person name="Cheshatsang Y."/>
            <person name="Chuda L."/>
            <person name="Citroen M."/>
            <person name="Collymore A."/>
            <person name="Cooke P."/>
            <person name="Costello M."/>
            <person name="D'Aco K."/>
            <person name="Daza R."/>
            <person name="De Haan G."/>
            <person name="DeGray S."/>
            <person name="DeMaso C."/>
            <person name="Dhargay N."/>
            <person name="Dooley K."/>
            <person name="Dooley E."/>
            <person name="Doricent M."/>
            <person name="Dorje P."/>
            <person name="Dorjee K."/>
            <person name="Dupes A."/>
            <person name="Elong R."/>
            <person name="Falk J."/>
            <person name="Farina A."/>
            <person name="Faro S."/>
            <person name="Ferguson D."/>
            <person name="Fisher S."/>
            <person name="Foley C.D."/>
            <person name="Franke A."/>
            <person name="Friedrich D."/>
            <person name="Gadbois L."/>
            <person name="Gearin G."/>
            <person name="Gearin C.R."/>
            <person name="Giannoukos G."/>
            <person name="Goode T."/>
            <person name="Graham J."/>
            <person name="Grandbois E."/>
            <person name="Grewal S."/>
            <person name="Gyaltsen K."/>
            <person name="Hafez N."/>
            <person name="Hagos B."/>
            <person name="Hall J."/>
            <person name="Henson C."/>
            <person name="Hollinger A."/>
            <person name="Honan T."/>
            <person name="Huard M.D."/>
            <person name="Hughes L."/>
            <person name="Hurhula B."/>
            <person name="Husby M.E."/>
            <person name="Kamat A."/>
            <person name="Kanga B."/>
            <person name="Kashin S."/>
            <person name="Khazanovich D."/>
            <person name="Kisner P."/>
            <person name="Lance K."/>
            <person name="Lara M."/>
            <person name="Lee W."/>
            <person name="Lennon N."/>
            <person name="Letendre F."/>
            <person name="LeVine R."/>
            <person name="Lipovsky A."/>
            <person name="Liu X."/>
            <person name="Liu J."/>
            <person name="Liu S."/>
            <person name="Lokyitsang T."/>
            <person name="Lokyitsang Y."/>
            <person name="Lubonja R."/>
            <person name="Lui A."/>
            <person name="MacDonald P."/>
            <person name="Magnisalis V."/>
            <person name="Maru K."/>
            <person name="Matthews C."/>
            <person name="McCusker W."/>
            <person name="McDonough S."/>
            <person name="Mehta T."/>
            <person name="Meldrim J."/>
            <person name="Meneus L."/>
            <person name="Mihai O."/>
            <person name="Mihalev A."/>
            <person name="Mihova T."/>
            <person name="Mittelman R."/>
            <person name="Mlenga V."/>
            <person name="Montmayeur A."/>
            <person name="Mulrain L."/>
            <person name="Navidi A."/>
            <person name="Naylor J."/>
            <person name="Negash T."/>
            <person name="Nguyen T."/>
            <person name="Nguyen N."/>
            <person name="Nicol R."/>
            <person name="Norbu C."/>
            <person name="Norbu N."/>
            <person name="Novod N."/>
            <person name="O'Neill B."/>
            <person name="Osman S."/>
            <person name="Markiewicz E."/>
            <person name="Oyono O.L."/>
            <person name="Patti C."/>
            <person name="Phunkhang P."/>
            <person name="Pierre F."/>
            <person name="Priest M."/>
            <person name="Raghuraman S."/>
            <person name="Rege F."/>
            <person name="Reyes R."/>
            <person name="Rise C."/>
            <person name="Rogov P."/>
            <person name="Ross K."/>
            <person name="Ryan E."/>
            <person name="Settipalli S."/>
            <person name="Shea T."/>
            <person name="Sherpa N."/>
            <person name="Shi L."/>
            <person name="Shih D."/>
            <person name="Sparrow T."/>
            <person name="Spaulding J."/>
            <person name="Stalker J."/>
            <person name="Stange-Thomann N."/>
            <person name="Stavropoulos S."/>
            <person name="Stone C."/>
            <person name="Strader C."/>
            <person name="Tesfaye S."/>
            <person name="Thomson T."/>
            <person name="Thoulutsang Y."/>
            <person name="Thoulutsang D."/>
            <person name="Topham K."/>
            <person name="Topping I."/>
            <person name="Tsamla T."/>
            <person name="Vassiliev H."/>
            <person name="Vo A."/>
            <person name="Wangchuk T."/>
            <person name="Wangdi T."/>
            <person name="Weiand M."/>
            <person name="Wilkinson J."/>
            <person name="Wilson A."/>
            <person name="Yadav S."/>
            <person name="Young G."/>
            <person name="Yu Q."/>
            <person name="Zembek L."/>
            <person name="Zhong D."/>
            <person name="Zimmer A."/>
            <person name="Zwirko Z."/>
            <person name="Jaffe D.B."/>
            <person name="Alvarez P."/>
            <person name="Brockman W."/>
            <person name="Butler J."/>
            <person name="Chin C."/>
            <person name="Gnerre S."/>
            <person name="Grabherr M."/>
            <person name="Kleber M."/>
            <person name="Mauceli E."/>
            <person name="MacCallum I."/>
        </authorList>
    </citation>
    <scope>NUCLEOTIDE SEQUENCE [LARGE SCALE GENOMIC DNA]</scope>
    <source>
        <strain evidence="3">Tucson 14024-0371.13</strain>
    </source>
</reference>
<sequence>MWQLTWACAFAFLLVGSGAKPSHHFNHHFDHFGGHHHLNHLESLHALPHHLDYAVQEAVLPPPAPLLPGVAPAPAFAPPTPVFAPAPPALAPAFAPLPAPVPAPLLPSPALLPAPAPLLPAPAPLLPAPAPLLPELHLPTVTHQVLPPVLEAVPFAPTYRAIPGPKTTTTKVSVGYLFPKVLAKPHLHLKALPLKLKAHHHPLLGIF</sequence>
<name>B3M8N2_DROAN</name>
<evidence type="ECO:0000256" key="1">
    <source>
        <dbReference type="SAM" id="SignalP"/>
    </source>
</evidence>
<keyword evidence="1" id="KW-0732">Signal</keyword>
<dbReference type="AlphaFoldDB" id="B3M8N2"/>
<protein>
    <recommendedName>
        <fullName evidence="4">DUF4794 domain-containing protein</fullName>
    </recommendedName>
</protein>
<dbReference type="Proteomes" id="UP000007801">
    <property type="component" value="Unassembled WGS sequence"/>
</dbReference>
<evidence type="ECO:0008006" key="4">
    <source>
        <dbReference type="Google" id="ProtNLM"/>
    </source>
</evidence>
<accession>B3M8N2</accession>